<organism evidence="1 3">
    <name type="scientific">Aliarcobacter thereius</name>
    <dbReference type="NCBI Taxonomy" id="544718"/>
    <lineage>
        <taxon>Bacteria</taxon>
        <taxon>Pseudomonadati</taxon>
        <taxon>Campylobacterota</taxon>
        <taxon>Epsilonproteobacteria</taxon>
        <taxon>Campylobacterales</taxon>
        <taxon>Arcobacteraceae</taxon>
        <taxon>Aliarcobacter</taxon>
    </lineage>
</organism>
<reference evidence="3" key="1">
    <citation type="submission" date="2015-05" db="EMBL/GenBank/DDBJ databases">
        <authorList>
            <person name="Rovetto F."/>
            <person name="Cocolin L."/>
            <person name="Illeghems K."/>
            <person name="Van Nieuwerburgh F."/>
            <person name="Houf K."/>
        </authorList>
    </citation>
    <scope>NUCLEOTIDE SEQUENCE [LARGE SCALE GENOMIC DNA]</scope>
    <source>
        <strain evidence="3">DU22</strain>
    </source>
</reference>
<comment type="caution">
    <text evidence="1">The sequence shown here is derived from an EMBL/GenBank/DDBJ whole genome shotgun (WGS) entry which is preliminary data.</text>
</comment>
<dbReference type="EMBL" id="LCUJ01000003">
    <property type="protein sequence ID" value="OCL99377.1"/>
    <property type="molecule type" value="Genomic_DNA"/>
</dbReference>
<evidence type="ECO:0000313" key="3">
    <source>
        <dbReference type="Proteomes" id="UP000093281"/>
    </source>
</evidence>
<evidence type="ECO:0000313" key="4">
    <source>
        <dbReference type="Proteomes" id="UP000308001"/>
    </source>
</evidence>
<accession>A0A1C0B722</accession>
<reference evidence="1" key="2">
    <citation type="submission" date="2015-05" db="EMBL/GenBank/DDBJ databases">
        <authorList>
            <person name="Wang D.B."/>
            <person name="Wang M."/>
        </authorList>
    </citation>
    <scope>NUCLEOTIDE SEQUENCE [LARGE SCALE GENOMIC DNA]</scope>
    <source>
        <strain evidence="1">DU22</strain>
    </source>
</reference>
<protein>
    <submittedName>
        <fullName evidence="1">Uncharacterized protein</fullName>
    </submittedName>
</protein>
<name>A0A1C0B722_9BACT</name>
<dbReference type="STRING" id="544718.AAX25_01269"/>
<dbReference type="Proteomes" id="UP000308001">
    <property type="component" value="Unassembled WGS sequence"/>
</dbReference>
<reference evidence="2 4" key="3">
    <citation type="submission" date="2019-05" db="EMBL/GenBank/DDBJ databases">
        <title>Arcobacter cibarius and Arcobacter thereius providing challenges in identification an antibiotic susceptibility and Quinolone resistance.</title>
        <authorList>
            <person name="Busch A."/>
            <person name="Hanel I."/>
            <person name="Hotzel H."/>
            <person name="Tomaso H."/>
        </authorList>
    </citation>
    <scope>NUCLEOTIDE SEQUENCE [LARGE SCALE GENOMIC DNA]</scope>
    <source>
        <strain evidence="2 4">17CS1191_2</strain>
    </source>
</reference>
<dbReference type="AlphaFoldDB" id="A0A1C0B722"/>
<dbReference type="OrthoDB" id="5347405at2"/>
<dbReference type="PATRIC" id="fig|544718.43.peg.1241"/>
<evidence type="ECO:0000313" key="1">
    <source>
        <dbReference type="EMBL" id="OCL99377.1"/>
    </source>
</evidence>
<gene>
    <name evidence="1" type="ORF">AAX29_01191</name>
    <name evidence="2" type="ORF">FE246_05900</name>
</gene>
<sequence length="196" mass="23260">MKFEYVGFKAQISHQGVSFKKGKDDKYIYLPFVYEILESINHNYDSNKSHSSNIKIDSSNIDKLYNKALNYYPNLAGDINKKLEEFKVKLDEEIEEIKNNKFLNELDKKAYISNLDIMRNYKIKRAKNKIFYYYCIYAIANNIKDKKLKELDIPFNEKFWHVLKTLQGVLSREKINSDIKAIYNDNNLRLKLTTSL</sequence>
<evidence type="ECO:0000313" key="2">
    <source>
        <dbReference type="EMBL" id="TLS71956.1"/>
    </source>
</evidence>
<dbReference type="RefSeq" id="WP_066183789.1">
    <property type="nucleotide sequence ID" value="NZ_LCUJ01000003.1"/>
</dbReference>
<proteinExistence type="predicted"/>
<dbReference type="EMBL" id="VBUF01000003">
    <property type="protein sequence ID" value="TLS71956.1"/>
    <property type="molecule type" value="Genomic_DNA"/>
</dbReference>
<dbReference type="Proteomes" id="UP000093281">
    <property type="component" value="Unassembled WGS sequence"/>
</dbReference>